<dbReference type="InterPro" id="IPR008920">
    <property type="entry name" value="TF_FadR/GntR_C"/>
</dbReference>
<evidence type="ECO:0000256" key="2">
    <source>
        <dbReference type="ARBA" id="ARBA00023125"/>
    </source>
</evidence>
<accession>A0A0R3KRV9</accession>
<evidence type="ECO:0000259" key="4">
    <source>
        <dbReference type="PROSITE" id="PS50949"/>
    </source>
</evidence>
<evidence type="ECO:0000313" key="6">
    <source>
        <dbReference type="Proteomes" id="UP000051913"/>
    </source>
</evidence>
<dbReference type="Gene3D" id="1.20.120.530">
    <property type="entry name" value="GntR ligand-binding domain-like"/>
    <property type="match status" value="1"/>
</dbReference>
<dbReference type="Pfam" id="PF00392">
    <property type="entry name" value="GntR"/>
    <property type="match status" value="1"/>
</dbReference>
<dbReference type="GO" id="GO:0003700">
    <property type="term" value="F:DNA-binding transcription factor activity"/>
    <property type="evidence" value="ECO:0007669"/>
    <property type="project" value="InterPro"/>
</dbReference>
<dbReference type="RefSeq" id="WP_057854206.1">
    <property type="nucleotide sequence ID" value="NZ_LLXX01000177.1"/>
</dbReference>
<organism evidence="5 6">
    <name type="scientific">Bradyrhizobium valentinum</name>
    <dbReference type="NCBI Taxonomy" id="1518501"/>
    <lineage>
        <taxon>Bacteria</taxon>
        <taxon>Pseudomonadati</taxon>
        <taxon>Pseudomonadota</taxon>
        <taxon>Alphaproteobacteria</taxon>
        <taxon>Hyphomicrobiales</taxon>
        <taxon>Nitrobacteraceae</taxon>
        <taxon>Bradyrhizobium</taxon>
    </lineage>
</organism>
<keyword evidence="3" id="KW-0804">Transcription</keyword>
<dbReference type="AlphaFoldDB" id="A0A0R3KRV9"/>
<evidence type="ECO:0000313" key="5">
    <source>
        <dbReference type="EMBL" id="KRQ98374.1"/>
    </source>
</evidence>
<feature type="domain" description="HTH gntR-type" evidence="4">
    <location>
        <begin position="11"/>
        <end position="78"/>
    </location>
</feature>
<dbReference type="Pfam" id="PF07729">
    <property type="entry name" value="FCD"/>
    <property type="match status" value="1"/>
</dbReference>
<proteinExistence type="predicted"/>
<dbReference type="InterPro" id="IPR036388">
    <property type="entry name" value="WH-like_DNA-bd_sf"/>
</dbReference>
<dbReference type="InterPro" id="IPR036390">
    <property type="entry name" value="WH_DNA-bd_sf"/>
</dbReference>
<keyword evidence="2" id="KW-0238">DNA-binding</keyword>
<dbReference type="PROSITE" id="PS50949">
    <property type="entry name" value="HTH_GNTR"/>
    <property type="match status" value="1"/>
</dbReference>
<gene>
    <name evidence="5" type="ORF">CP49_10600</name>
</gene>
<dbReference type="PANTHER" id="PTHR43537:SF20">
    <property type="entry name" value="HTH-TYPE TRANSCRIPTIONAL REPRESSOR GLAR"/>
    <property type="match status" value="1"/>
</dbReference>
<protein>
    <submittedName>
        <fullName evidence="5">GntR family transcriptional regulator</fullName>
    </submittedName>
</protein>
<keyword evidence="1" id="KW-0805">Transcription regulation</keyword>
<name>A0A0R3KRV9_9BRAD</name>
<evidence type="ECO:0000256" key="3">
    <source>
        <dbReference type="ARBA" id="ARBA00023163"/>
    </source>
</evidence>
<keyword evidence="6" id="KW-1185">Reference proteome</keyword>
<evidence type="ECO:0000256" key="1">
    <source>
        <dbReference type="ARBA" id="ARBA00023015"/>
    </source>
</evidence>
<dbReference type="InterPro" id="IPR000524">
    <property type="entry name" value="Tscrpt_reg_HTH_GntR"/>
</dbReference>
<dbReference type="SUPFAM" id="SSF46785">
    <property type="entry name" value="Winged helix' DNA-binding domain"/>
    <property type="match status" value="1"/>
</dbReference>
<dbReference type="GO" id="GO:0003677">
    <property type="term" value="F:DNA binding"/>
    <property type="evidence" value="ECO:0007669"/>
    <property type="project" value="UniProtKB-KW"/>
</dbReference>
<dbReference type="Proteomes" id="UP000051913">
    <property type="component" value="Unassembled WGS sequence"/>
</dbReference>
<comment type="caution">
    <text evidence="5">The sequence shown here is derived from an EMBL/GenBank/DDBJ whole genome shotgun (WGS) entry which is preliminary data.</text>
</comment>
<dbReference type="SMART" id="SM00895">
    <property type="entry name" value="FCD"/>
    <property type="match status" value="1"/>
</dbReference>
<reference evidence="5 6" key="1">
    <citation type="submission" date="2014-03" db="EMBL/GenBank/DDBJ databases">
        <title>Bradyrhizobium valentinum sp. nov., isolated from effective nodules of Lupinus mariae-josephae, a lupine endemic of basic-lime soils in Eastern Spain.</title>
        <authorList>
            <person name="Duran D."/>
            <person name="Rey L."/>
            <person name="Navarro A."/>
            <person name="Busquets A."/>
            <person name="Imperial J."/>
            <person name="Ruiz-Argueso T."/>
        </authorList>
    </citation>
    <scope>NUCLEOTIDE SEQUENCE [LARGE SCALE GENOMIC DNA]</scope>
    <source>
        <strain evidence="5 6">LmjM3</strain>
    </source>
</reference>
<dbReference type="SUPFAM" id="SSF48008">
    <property type="entry name" value="GntR ligand-binding domain-like"/>
    <property type="match status" value="1"/>
</dbReference>
<sequence>MTLVERTEEQEAVGDDGYRRIRTDIVFGRLRPGQKLRLEGLKEDYGVSVSTLREILNRLAAEGFVLAEGRRGFEVASISAENLRELAELRLLLEAHAMGVSFANADVEWEGRVVSAHHKLASTERLMETGLGELEQWKRYDGEFHQALISNCGSRTLMETHALVFDKYFRYQMIAFSYRGSEPAAQHKALLDSALKRDAATATETLRAHLNNCVEHALATAAQK</sequence>
<dbReference type="PANTHER" id="PTHR43537">
    <property type="entry name" value="TRANSCRIPTIONAL REGULATOR, GNTR FAMILY"/>
    <property type="match status" value="1"/>
</dbReference>
<dbReference type="Gene3D" id="1.10.10.10">
    <property type="entry name" value="Winged helix-like DNA-binding domain superfamily/Winged helix DNA-binding domain"/>
    <property type="match status" value="1"/>
</dbReference>
<dbReference type="SMART" id="SM00345">
    <property type="entry name" value="HTH_GNTR"/>
    <property type="match status" value="1"/>
</dbReference>
<dbReference type="InterPro" id="IPR011711">
    <property type="entry name" value="GntR_C"/>
</dbReference>
<dbReference type="EMBL" id="LLXX01000177">
    <property type="protein sequence ID" value="KRQ98374.1"/>
    <property type="molecule type" value="Genomic_DNA"/>
</dbReference>
<dbReference type="CDD" id="cd07377">
    <property type="entry name" value="WHTH_GntR"/>
    <property type="match status" value="1"/>
</dbReference>